<keyword evidence="11 18" id="KW-0812">Transmembrane</keyword>
<feature type="transmembrane region" description="Helical" evidence="19">
    <location>
        <begin position="145"/>
        <end position="166"/>
    </location>
</feature>
<evidence type="ECO:0000256" key="2">
    <source>
        <dbReference type="ARBA" id="ARBA00004651"/>
    </source>
</evidence>
<sequence length="272" mass="30801">MSKYPDLAPRLFSALIGGMIIILSLLWSEWGFFAVFLFISCMTMWEFYRLMRLQSYLPIRLLGVTIGGLLFILTFLIETDILPSQYYMALFPLASFVFLIKLYKKSDVHPFINIALFYLGILYVAVPFALINILVFYSGEYSYEIIMGLLFLTWANDVGAYFSGILFGRRKLFERISPNKSWEGSIGGACTAILTAILIGFYFEGLNPIEWISVSIIVVIAGTYGDLVESHFKRSIQIKDSGTIIPGHGGFLDRFDSLLIAVPFVVVFLKLF</sequence>
<dbReference type="InterPro" id="IPR000374">
    <property type="entry name" value="PC_trans"/>
</dbReference>
<comment type="pathway">
    <text evidence="3 18">Phospholipid metabolism; CDP-diacylglycerol biosynthesis; CDP-diacylglycerol from sn-glycerol 3-phosphate: step 3/3.</text>
</comment>
<keyword evidence="8" id="KW-1003">Cell membrane</keyword>
<evidence type="ECO:0000256" key="19">
    <source>
        <dbReference type="SAM" id="Phobius"/>
    </source>
</evidence>
<feature type="transmembrane region" description="Helical" evidence="19">
    <location>
        <begin position="209"/>
        <end position="228"/>
    </location>
</feature>
<keyword evidence="14" id="KW-0443">Lipid metabolism</keyword>
<proteinExistence type="inferred from homology"/>
<dbReference type="GO" id="GO:0016024">
    <property type="term" value="P:CDP-diacylglycerol biosynthetic process"/>
    <property type="evidence" value="ECO:0007669"/>
    <property type="project" value="UniProtKB-UniPathway"/>
</dbReference>
<evidence type="ECO:0000256" key="12">
    <source>
        <dbReference type="ARBA" id="ARBA00022695"/>
    </source>
</evidence>
<evidence type="ECO:0000256" key="11">
    <source>
        <dbReference type="ARBA" id="ARBA00022692"/>
    </source>
</evidence>
<dbReference type="Pfam" id="PF01148">
    <property type="entry name" value="CTP_transf_1"/>
    <property type="match status" value="1"/>
</dbReference>
<dbReference type="AlphaFoldDB" id="A0A239FPF6"/>
<accession>A0A239FPF6</accession>
<evidence type="ECO:0000256" key="9">
    <source>
        <dbReference type="ARBA" id="ARBA00022516"/>
    </source>
</evidence>
<keyword evidence="15 19" id="KW-0472">Membrane</keyword>
<dbReference type="EMBL" id="FZPD01000001">
    <property type="protein sequence ID" value="SNS58083.1"/>
    <property type="molecule type" value="Genomic_DNA"/>
</dbReference>
<keyword evidence="13 19" id="KW-1133">Transmembrane helix</keyword>
<keyword evidence="21" id="KW-1185">Reference proteome</keyword>
<dbReference type="EC" id="2.7.7.41" evidence="6 18"/>
<evidence type="ECO:0000256" key="16">
    <source>
        <dbReference type="ARBA" id="ARBA00023209"/>
    </source>
</evidence>
<evidence type="ECO:0000256" key="18">
    <source>
        <dbReference type="RuleBase" id="RU003938"/>
    </source>
</evidence>
<gene>
    <name evidence="20" type="ORF">SAMN05421640_0750</name>
</gene>
<keyword evidence="12 18" id="KW-0548">Nucleotidyltransferase</keyword>
<dbReference type="OrthoDB" id="9799199at2"/>
<evidence type="ECO:0000256" key="4">
    <source>
        <dbReference type="ARBA" id="ARBA00005189"/>
    </source>
</evidence>
<comment type="pathway">
    <text evidence="4">Lipid metabolism.</text>
</comment>
<keyword evidence="10 18" id="KW-0808">Transferase</keyword>
<evidence type="ECO:0000256" key="10">
    <source>
        <dbReference type="ARBA" id="ARBA00022679"/>
    </source>
</evidence>
<protein>
    <recommendedName>
        <fullName evidence="7 18">Phosphatidate cytidylyltransferase</fullName>
        <ecNumber evidence="6 18">2.7.7.41</ecNumber>
    </recommendedName>
</protein>
<evidence type="ECO:0000313" key="20">
    <source>
        <dbReference type="EMBL" id="SNS58083.1"/>
    </source>
</evidence>
<evidence type="ECO:0000256" key="3">
    <source>
        <dbReference type="ARBA" id="ARBA00005119"/>
    </source>
</evidence>
<feature type="transmembrane region" description="Helical" evidence="19">
    <location>
        <begin position="186"/>
        <end position="203"/>
    </location>
</feature>
<comment type="similarity">
    <text evidence="5 18">Belongs to the CDS family.</text>
</comment>
<evidence type="ECO:0000256" key="13">
    <source>
        <dbReference type="ARBA" id="ARBA00022989"/>
    </source>
</evidence>
<dbReference type="PANTHER" id="PTHR46382:SF1">
    <property type="entry name" value="PHOSPHATIDATE CYTIDYLYLTRANSFERASE"/>
    <property type="match status" value="1"/>
</dbReference>
<dbReference type="GO" id="GO:0005886">
    <property type="term" value="C:plasma membrane"/>
    <property type="evidence" value="ECO:0007669"/>
    <property type="project" value="UniProtKB-SubCell"/>
</dbReference>
<comment type="subcellular location">
    <subcellularLocation>
        <location evidence="2">Cell membrane</location>
        <topology evidence="2">Multi-pass membrane protein</topology>
    </subcellularLocation>
</comment>
<evidence type="ECO:0000256" key="15">
    <source>
        <dbReference type="ARBA" id="ARBA00023136"/>
    </source>
</evidence>
<keyword evidence="17" id="KW-1208">Phospholipid metabolism</keyword>
<evidence type="ECO:0000256" key="7">
    <source>
        <dbReference type="ARBA" id="ARBA00019373"/>
    </source>
</evidence>
<feature type="transmembrane region" description="Helical" evidence="19">
    <location>
        <begin position="7"/>
        <end position="26"/>
    </location>
</feature>
<evidence type="ECO:0000256" key="14">
    <source>
        <dbReference type="ARBA" id="ARBA00023098"/>
    </source>
</evidence>
<dbReference type="GO" id="GO:0004605">
    <property type="term" value="F:phosphatidate cytidylyltransferase activity"/>
    <property type="evidence" value="ECO:0007669"/>
    <property type="project" value="UniProtKB-EC"/>
</dbReference>
<dbReference type="UniPathway" id="UPA00557">
    <property type="reaction ID" value="UER00614"/>
</dbReference>
<reference evidence="20 21" key="1">
    <citation type="submission" date="2017-06" db="EMBL/GenBank/DDBJ databases">
        <authorList>
            <person name="Kim H.J."/>
            <person name="Triplett B.A."/>
        </authorList>
    </citation>
    <scope>NUCLEOTIDE SEQUENCE [LARGE SCALE GENOMIC DNA]</scope>
    <source>
        <strain evidence="20 21">DSM 19307</strain>
    </source>
</reference>
<feature type="transmembrane region" description="Helical" evidence="19">
    <location>
        <begin position="57"/>
        <end position="77"/>
    </location>
</feature>
<dbReference type="PROSITE" id="PS01315">
    <property type="entry name" value="CDS"/>
    <property type="match status" value="1"/>
</dbReference>
<evidence type="ECO:0000313" key="21">
    <source>
        <dbReference type="Proteomes" id="UP000198393"/>
    </source>
</evidence>
<feature type="transmembrane region" description="Helical" evidence="19">
    <location>
        <begin position="115"/>
        <end position="139"/>
    </location>
</feature>
<keyword evidence="9" id="KW-0444">Lipid biosynthesis</keyword>
<name>A0A239FPF6_EKHLU</name>
<evidence type="ECO:0000256" key="6">
    <source>
        <dbReference type="ARBA" id="ARBA00012487"/>
    </source>
</evidence>
<feature type="transmembrane region" description="Helical" evidence="19">
    <location>
        <begin position="83"/>
        <end position="103"/>
    </location>
</feature>
<dbReference type="RefSeq" id="WP_089355497.1">
    <property type="nucleotide sequence ID" value="NZ_FZPD01000001.1"/>
</dbReference>
<comment type="catalytic activity">
    <reaction evidence="1 18">
        <text>a 1,2-diacyl-sn-glycero-3-phosphate + CTP + H(+) = a CDP-1,2-diacyl-sn-glycerol + diphosphate</text>
        <dbReference type="Rhea" id="RHEA:16229"/>
        <dbReference type="ChEBI" id="CHEBI:15378"/>
        <dbReference type="ChEBI" id="CHEBI:33019"/>
        <dbReference type="ChEBI" id="CHEBI:37563"/>
        <dbReference type="ChEBI" id="CHEBI:58332"/>
        <dbReference type="ChEBI" id="CHEBI:58608"/>
        <dbReference type="EC" id="2.7.7.41"/>
    </reaction>
</comment>
<dbReference type="PANTHER" id="PTHR46382">
    <property type="entry name" value="PHOSPHATIDATE CYTIDYLYLTRANSFERASE"/>
    <property type="match status" value="1"/>
</dbReference>
<evidence type="ECO:0000256" key="17">
    <source>
        <dbReference type="ARBA" id="ARBA00023264"/>
    </source>
</evidence>
<evidence type="ECO:0000256" key="5">
    <source>
        <dbReference type="ARBA" id="ARBA00010185"/>
    </source>
</evidence>
<keyword evidence="16" id="KW-0594">Phospholipid biosynthesis</keyword>
<evidence type="ECO:0000256" key="1">
    <source>
        <dbReference type="ARBA" id="ARBA00001698"/>
    </source>
</evidence>
<organism evidence="20 21">
    <name type="scientific">Ekhidna lutea</name>
    <dbReference type="NCBI Taxonomy" id="447679"/>
    <lineage>
        <taxon>Bacteria</taxon>
        <taxon>Pseudomonadati</taxon>
        <taxon>Bacteroidota</taxon>
        <taxon>Cytophagia</taxon>
        <taxon>Cytophagales</taxon>
        <taxon>Reichenbachiellaceae</taxon>
        <taxon>Ekhidna</taxon>
    </lineage>
</organism>
<evidence type="ECO:0000256" key="8">
    <source>
        <dbReference type="ARBA" id="ARBA00022475"/>
    </source>
</evidence>
<dbReference type="Proteomes" id="UP000198393">
    <property type="component" value="Unassembled WGS sequence"/>
</dbReference>